<dbReference type="RefSeq" id="XP_005793348.1">
    <property type="nucleotide sequence ID" value="XM_005793291.1"/>
</dbReference>
<accession>A0A0D3KYT4</accession>
<dbReference type="HOGENOM" id="CLU_1351068_0_0_1"/>
<dbReference type="EnsemblProtists" id="EOD40919">
    <property type="protein sequence ID" value="EOD40919"/>
    <property type="gene ID" value="EMIHUDRAFT_222334"/>
</dbReference>
<name>A0A0D3KYT4_EMIH1</name>
<reference evidence="1" key="2">
    <citation type="submission" date="2024-10" db="UniProtKB">
        <authorList>
            <consortium name="EnsemblProtists"/>
        </authorList>
    </citation>
    <scope>IDENTIFICATION</scope>
</reference>
<reference evidence="2" key="1">
    <citation type="journal article" date="2013" name="Nature">
        <title>Pan genome of the phytoplankton Emiliania underpins its global distribution.</title>
        <authorList>
            <person name="Read B.A."/>
            <person name="Kegel J."/>
            <person name="Klute M.J."/>
            <person name="Kuo A."/>
            <person name="Lefebvre S.C."/>
            <person name="Maumus F."/>
            <person name="Mayer C."/>
            <person name="Miller J."/>
            <person name="Monier A."/>
            <person name="Salamov A."/>
            <person name="Young J."/>
            <person name="Aguilar M."/>
            <person name="Claverie J.M."/>
            <person name="Frickenhaus S."/>
            <person name="Gonzalez K."/>
            <person name="Herman E.K."/>
            <person name="Lin Y.C."/>
            <person name="Napier J."/>
            <person name="Ogata H."/>
            <person name="Sarno A.F."/>
            <person name="Shmutz J."/>
            <person name="Schroeder D."/>
            <person name="de Vargas C."/>
            <person name="Verret F."/>
            <person name="von Dassow P."/>
            <person name="Valentin K."/>
            <person name="Van de Peer Y."/>
            <person name="Wheeler G."/>
            <person name="Dacks J.B."/>
            <person name="Delwiche C.F."/>
            <person name="Dyhrman S.T."/>
            <person name="Glockner G."/>
            <person name="John U."/>
            <person name="Richards T."/>
            <person name="Worden A.Z."/>
            <person name="Zhang X."/>
            <person name="Grigoriev I.V."/>
            <person name="Allen A.E."/>
            <person name="Bidle K."/>
            <person name="Borodovsky M."/>
            <person name="Bowler C."/>
            <person name="Brownlee C."/>
            <person name="Cock J.M."/>
            <person name="Elias M."/>
            <person name="Gladyshev V.N."/>
            <person name="Groth M."/>
            <person name="Guda C."/>
            <person name="Hadaegh A."/>
            <person name="Iglesias-Rodriguez M.D."/>
            <person name="Jenkins J."/>
            <person name="Jones B.M."/>
            <person name="Lawson T."/>
            <person name="Leese F."/>
            <person name="Lindquist E."/>
            <person name="Lobanov A."/>
            <person name="Lomsadze A."/>
            <person name="Malik S.B."/>
            <person name="Marsh M.E."/>
            <person name="Mackinder L."/>
            <person name="Mock T."/>
            <person name="Mueller-Roeber B."/>
            <person name="Pagarete A."/>
            <person name="Parker M."/>
            <person name="Probert I."/>
            <person name="Quesneville H."/>
            <person name="Raines C."/>
            <person name="Rensing S.A."/>
            <person name="Riano-Pachon D.M."/>
            <person name="Richier S."/>
            <person name="Rokitta S."/>
            <person name="Shiraiwa Y."/>
            <person name="Soanes D.M."/>
            <person name="van der Giezen M."/>
            <person name="Wahlund T.M."/>
            <person name="Williams B."/>
            <person name="Wilson W."/>
            <person name="Wolfe G."/>
            <person name="Wurch L.L."/>
        </authorList>
    </citation>
    <scope>NUCLEOTIDE SEQUENCE</scope>
</reference>
<dbReference type="PaxDb" id="2903-EOD40919"/>
<keyword evidence="2" id="KW-1185">Reference proteome</keyword>
<evidence type="ECO:0008006" key="3">
    <source>
        <dbReference type="Google" id="ProtNLM"/>
    </source>
</evidence>
<evidence type="ECO:0000313" key="1">
    <source>
        <dbReference type="EnsemblProtists" id="EOD40919"/>
    </source>
</evidence>
<protein>
    <recommendedName>
        <fullName evidence="3">MYND-type domain-containing protein</fullName>
    </recommendedName>
</protein>
<proteinExistence type="predicted"/>
<evidence type="ECO:0000313" key="2">
    <source>
        <dbReference type="Proteomes" id="UP000013827"/>
    </source>
</evidence>
<organism evidence="1 2">
    <name type="scientific">Emiliania huxleyi (strain CCMP1516)</name>
    <dbReference type="NCBI Taxonomy" id="280463"/>
    <lineage>
        <taxon>Eukaryota</taxon>
        <taxon>Haptista</taxon>
        <taxon>Haptophyta</taxon>
        <taxon>Prymnesiophyceae</taxon>
        <taxon>Isochrysidales</taxon>
        <taxon>Noelaerhabdaceae</taxon>
        <taxon>Emiliania</taxon>
    </lineage>
</organism>
<dbReference type="Proteomes" id="UP000013827">
    <property type="component" value="Unassembled WGS sequence"/>
</dbReference>
<dbReference type="GeneID" id="17286189"/>
<sequence length="203" mass="21287">MEELLVHTPARVLGRDRTLTLPSLSLSPAELHAAAARLAPSLGVELGPPAGGGEAASRGAALLTRSAANRRAARGAGRAGDARGSRALKLGLLRDESADSIVGGYAEDYVVQGGSEREEGQCATCGAHRLLKYPHRTMCCRYACQNAAAAQRRARLADGGADDAVVPAFCYKIKAVLGKRFCDPDQLIAKKRRNKLAAADKAL</sequence>
<dbReference type="KEGG" id="ehx:EMIHUDRAFT_222334"/>
<dbReference type="AlphaFoldDB" id="A0A0D3KYT4"/>